<dbReference type="GO" id="GO:0051205">
    <property type="term" value="P:protein insertion into membrane"/>
    <property type="evidence" value="ECO:0007669"/>
    <property type="project" value="TreeGrafter"/>
</dbReference>
<dbReference type="Pfam" id="PF14849">
    <property type="entry name" value="YidC_periplas"/>
    <property type="match status" value="1"/>
</dbReference>
<dbReference type="GO" id="GO:0015031">
    <property type="term" value="P:protein transport"/>
    <property type="evidence" value="ECO:0007669"/>
    <property type="project" value="UniProtKB-KW"/>
</dbReference>
<evidence type="ECO:0000256" key="13">
    <source>
        <dbReference type="HAMAP-Rule" id="MF_01810"/>
    </source>
</evidence>
<dbReference type="NCBIfam" id="TIGR03592">
    <property type="entry name" value="yidC_oxa1_cterm"/>
    <property type="match status" value="1"/>
</dbReference>
<accession>A0A016XE67</accession>
<dbReference type="Pfam" id="PF02096">
    <property type="entry name" value="60KD_IMP"/>
    <property type="match status" value="1"/>
</dbReference>
<dbReference type="Gene3D" id="2.70.98.90">
    <property type="match status" value="1"/>
</dbReference>
<feature type="domain" description="Membrane insertase YidC/Oxa/ALB C-terminal" evidence="14">
    <location>
        <begin position="385"/>
        <end position="563"/>
    </location>
</feature>
<name>A0A016XE67_9BURK</name>
<evidence type="ECO:0000256" key="7">
    <source>
        <dbReference type="ARBA" id="ARBA00022927"/>
    </source>
</evidence>
<feature type="transmembrane region" description="Helical" evidence="13">
    <location>
        <begin position="524"/>
        <end position="548"/>
    </location>
</feature>
<keyword evidence="10 13" id="KW-0143">Chaperone</keyword>
<evidence type="ECO:0000256" key="10">
    <source>
        <dbReference type="ARBA" id="ARBA00023186"/>
    </source>
</evidence>
<evidence type="ECO:0000256" key="6">
    <source>
        <dbReference type="ARBA" id="ARBA00022692"/>
    </source>
</evidence>
<dbReference type="InterPro" id="IPR028053">
    <property type="entry name" value="Membr_insert_YidC_N"/>
</dbReference>
<evidence type="ECO:0000256" key="9">
    <source>
        <dbReference type="ARBA" id="ARBA00023136"/>
    </source>
</evidence>
<proteinExistence type="inferred from homology"/>
<dbReference type="EMBL" id="JEMG01000001">
    <property type="protein sequence ID" value="EYC49877.1"/>
    <property type="molecule type" value="Genomic_DNA"/>
</dbReference>
<dbReference type="HAMAP" id="MF_01810">
    <property type="entry name" value="YidC_type1"/>
    <property type="match status" value="1"/>
</dbReference>
<evidence type="ECO:0000256" key="2">
    <source>
        <dbReference type="ARBA" id="ARBA00010527"/>
    </source>
</evidence>
<dbReference type="STRING" id="1458275.AZ34_01505"/>
<keyword evidence="9 13" id="KW-0472">Membrane</keyword>
<evidence type="ECO:0000256" key="4">
    <source>
        <dbReference type="ARBA" id="ARBA00022448"/>
    </source>
</evidence>
<dbReference type="NCBIfam" id="NF002352">
    <property type="entry name" value="PRK01318.1-3"/>
    <property type="match status" value="1"/>
</dbReference>
<dbReference type="PANTHER" id="PTHR12428">
    <property type="entry name" value="OXA1"/>
    <property type="match status" value="1"/>
</dbReference>
<evidence type="ECO:0000313" key="17">
    <source>
        <dbReference type="Proteomes" id="UP000023268"/>
    </source>
</evidence>
<dbReference type="InterPro" id="IPR019998">
    <property type="entry name" value="Membr_insert_YidC"/>
</dbReference>
<feature type="transmembrane region" description="Helical" evidence="13">
    <location>
        <begin position="7"/>
        <end position="24"/>
    </location>
</feature>
<dbReference type="InterPro" id="IPR038221">
    <property type="entry name" value="YidC_periplasmic_sf"/>
</dbReference>
<keyword evidence="6 13" id="KW-0812">Transmembrane</keyword>
<comment type="similarity">
    <text evidence="2 13">Belongs to the OXA1/ALB3/YidC family. Type 1 subfamily.</text>
</comment>
<keyword evidence="8 13" id="KW-1133">Transmembrane helix</keyword>
<reference evidence="16 17" key="1">
    <citation type="submission" date="2014-02" db="EMBL/GenBank/DDBJ databases">
        <title>Draft Genome of Hylemonella gracilis isolated from the Niagara River.</title>
        <authorList>
            <person name="Pawlowski D.R."/>
            <person name="Koudelka G.B."/>
        </authorList>
    </citation>
    <scope>NUCLEOTIDE SEQUENCE [LARGE SCALE GENOMIC DNA]</scope>
    <source>
        <strain evidence="16 17">Niagara R</strain>
    </source>
</reference>
<evidence type="ECO:0000259" key="15">
    <source>
        <dbReference type="Pfam" id="PF14849"/>
    </source>
</evidence>
<keyword evidence="5 13" id="KW-1003">Cell membrane</keyword>
<dbReference type="InterPro" id="IPR001708">
    <property type="entry name" value="YidC/ALB3/OXA1/COX18"/>
</dbReference>
<keyword evidence="7 13" id="KW-0653">Protein transport</keyword>
<evidence type="ECO:0000256" key="5">
    <source>
        <dbReference type="ARBA" id="ARBA00022475"/>
    </source>
</evidence>
<protein>
    <recommendedName>
        <fullName evidence="3 13">Membrane protein insertase YidC</fullName>
    </recommendedName>
    <alternativeName>
        <fullName evidence="12 13">Foldase YidC</fullName>
    </alternativeName>
    <alternativeName>
        <fullName evidence="11 13">Membrane integrase YidC</fullName>
    </alternativeName>
    <alternativeName>
        <fullName evidence="13">Membrane protein YidC</fullName>
    </alternativeName>
</protein>
<evidence type="ECO:0000256" key="11">
    <source>
        <dbReference type="ARBA" id="ARBA00033245"/>
    </source>
</evidence>
<dbReference type="PRINTS" id="PR00701">
    <property type="entry name" value="60KDINNERMP"/>
</dbReference>
<dbReference type="NCBIfam" id="TIGR03593">
    <property type="entry name" value="yidC_nterm"/>
    <property type="match status" value="1"/>
</dbReference>
<comment type="subcellular location">
    <subcellularLocation>
        <location evidence="1">Cell inner membrane</location>
        <topology evidence="1">Multi-pass membrane protein</topology>
    </subcellularLocation>
    <subcellularLocation>
        <location evidence="13">Cell membrane</location>
        <topology evidence="13">Multi-pass membrane protein</topology>
    </subcellularLocation>
</comment>
<gene>
    <name evidence="13" type="primary">yidC</name>
    <name evidence="16" type="ORF">AZ34_01505</name>
</gene>
<comment type="function">
    <text evidence="13">Required for the insertion and/or proper folding and/or complex formation of integral membrane proteins into the membrane. Involved in integration of membrane proteins that insert both dependently and independently of the Sec translocase complex, as well as at least some lipoproteins. Aids folding of multispanning membrane proteins.</text>
</comment>
<feature type="transmembrane region" description="Helical" evidence="13">
    <location>
        <begin position="385"/>
        <end position="405"/>
    </location>
</feature>
<comment type="caution">
    <text evidence="16">The sequence shown here is derived from an EMBL/GenBank/DDBJ whole genome shotgun (WGS) entry which is preliminary data.</text>
</comment>
<dbReference type="CDD" id="cd20070">
    <property type="entry name" value="5TM_YidC_Alb3"/>
    <property type="match status" value="1"/>
</dbReference>
<evidence type="ECO:0000256" key="8">
    <source>
        <dbReference type="ARBA" id="ARBA00022989"/>
    </source>
</evidence>
<feature type="domain" description="Membrane insertase YidC N-terminal" evidence="15">
    <location>
        <begin position="92"/>
        <end position="374"/>
    </location>
</feature>
<dbReference type="eggNOG" id="COG0706">
    <property type="taxonomic scope" value="Bacteria"/>
</dbReference>
<dbReference type="InterPro" id="IPR047196">
    <property type="entry name" value="YidC_ALB_C"/>
</dbReference>
<comment type="subunit">
    <text evidence="13">Interacts with the Sec translocase complex via SecD. Specifically interacts with transmembrane segments of nascent integral membrane proteins during membrane integration.</text>
</comment>
<evidence type="ECO:0000259" key="14">
    <source>
        <dbReference type="Pfam" id="PF02096"/>
    </source>
</evidence>
<dbReference type="GO" id="GO:0032977">
    <property type="term" value="F:membrane insertase activity"/>
    <property type="evidence" value="ECO:0007669"/>
    <property type="project" value="InterPro"/>
</dbReference>
<evidence type="ECO:0000256" key="3">
    <source>
        <dbReference type="ARBA" id="ARBA00015325"/>
    </source>
</evidence>
<dbReference type="PRINTS" id="PR01900">
    <property type="entry name" value="YIDCPROTEIN"/>
</dbReference>
<evidence type="ECO:0000256" key="12">
    <source>
        <dbReference type="ARBA" id="ARBA00033342"/>
    </source>
</evidence>
<dbReference type="GO" id="GO:0005886">
    <property type="term" value="C:plasma membrane"/>
    <property type="evidence" value="ECO:0007669"/>
    <property type="project" value="UniProtKB-SubCell"/>
</dbReference>
<evidence type="ECO:0000313" key="16">
    <source>
        <dbReference type="EMBL" id="EYC49877.1"/>
    </source>
</evidence>
<evidence type="ECO:0000256" key="1">
    <source>
        <dbReference type="ARBA" id="ARBA00004429"/>
    </source>
</evidence>
<dbReference type="RefSeq" id="WP_035604020.1">
    <property type="nucleotide sequence ID" value="NZ_JEMG01000001.1"/>
</dbReference>
<feature type="transmembrane region" description="Helical" evidence="13">
    <location>
        <begin position="448"/>
        <end position="471"/>
    </location>
</feature>
<dbReference type="OrthoDB" id="9780552at2"/>
<dbReference type="Proteomes" id="UP000023268">
    <property type="component" value="Unassembled WGS sequence"/>
</dbReference>
<organism evidence="16 17">
    <name type="scientific">Hylemonella gracilis str. Niagara R</name>
    <dbReference type="NCBI Taxonomy" id="1458275"/>
    <lineage>
        <taxon>Bacteria</taxon>
        <taxon>Pseudomonadati</taxon>
        <taxon>Pseudomonadota</taxon>
        <taxon>Betaproteobacteria</taxon>
        <taxon>Burkholderiales</taxon>
        <taxon>Comamonadaceae</taxon>
        <taxon>Hylemonella</taxon>
    </lineage>
</organism>
<dbReference type="InterPro" id="IPR028055">
    <property type="entry name" value="YidC/Oxa/ALB_C"/>
</dbReference>
<dbReference type="CDD" id="cd19961">
    <property type="entry name" value="EcYidC-like_peri"/>
    <property type="match status" value="1"/>
</dbReference>
<keyword evidence="4 13" id="KW-0813">Transport</keyword>
<dbReference type="PANTHER" id="PTHR12428:SF65">
    <property type="entry name" value="CYTOCHROME C OXIDASE ASSEMBLY PROTEIN COX18, MITOCHONDRIAL"/>
    <property type="match status" value="1"/>
</dbReference>
<dbReference type="AlphaFoldDB" id="A0A016XE67"/>
<sequence>MNDIRRTILWVIFGFSIVLLWDQWQLHNGRPATFFPSPAATAAKPAEPVREMPTASTGPVAELPQARQLVAPGAENALGTVQAAASSLPRERVTVSTDVLRLTFDTEGGSLVRSEFLRHHESHDPQTPVVLLDESKDRVYLSQTGLIDGADPRNPRTDLPNHKTVMKLVSSERELQAGADTLQLQFESQVSGGVQLVKTYTLHRGSYAVDVKHEVRNLGQEAVVPQLYLQLVRDGNKMPGESSFYSTFTGPAIYTEAKKYQKVEFSDIEKGKAEFEKESTNGYVAMVQHYFASAWLLGDGVQRELFARKVSNNLYAVGMITPPQTLAPGASRTLDAQLYVGPQEEKQLEALAPGLELVKDYGWLTILAKPLYWLLDKLHGLLHNWGWSIVALVVLLKIAFYWLNAKAYASMAKMKAIAPRITEMRERLKDKPQQMQQEMMRIYREEKVNPLGGCLPIMIQIPVFIALYWVLLSSVEMRNAPWILWIKDLSTEDPYYILPLVMTLTTMLQTALNPMPPDPLQAKLMWIMPLVFSVMFFFFPAGLVLYWVTNNILSIAQQWVINKRMGVPPQFNLPKFR</sequence>